<protein>
    <recommendedName>
        <fullName evidence="2">D-aminoacyl-tRNA deacylase</fullName>
        <shortName evidence="2">DTD</shortName>
        <ecNumber evidence="2">3.1.1.96</ecNumber>
    </recommendedName>
    <alternativeName>
        <fullName evidence="2">Gly-tRNA(Ala) deacylase</fullName>
        <ecNumber evidence="2">3.1.1.-</ecNumber>
    </alternativeName>
</protein>
<dbReference type="NCBIfam" id="TIGR00256">
    <property type="entry name" value="D-aminoacyl-tRNA deacylase"/>
    <property type="match status" value="1"/>
</dbReference>
<keyword evidence="2" id="KW-0963">Cytoplasm</keyword>
<dbReference type="GO" id="GO:0051500">
    <property type="term" value="F:D-tyrosyl-tRNA(Tyr) deacylase activity"/>
    <property type="evidence" value="ECO:0007669"/>
    <property type="project" value="TreeGrafter"/>
</dbReference>
<dbReference type="HAMAP" id="MF_00518">
    <property type="entry name" value="Deacylase_Dtd"/>
    <property type="match status" value="1"/>
</dbReference>
<dbReference type="SUPFAM" id="SSF69500">
    <property type="entry name" value="DTD-like"/>
    <property type="match status" value="1"/>
</dbReference>
<comment type="domain">
    <text evidence="2">A Gly-cisPro motif from one monomer fits into the active site of the other monomer to allow specific chiral rejection of L-amino acids.</text>
</comment>
<dbReference type="EC" id="3.1.1.-" evidence="2"/>
<reference evidence="3 4" key="1">
    <citation type="submission" date="2016-07" db="EMBL/GenBank/DDBJ databases">
        <title>Genome and transcriptome analysis of iron-reducing fermentative bacteria Anoxybacter fermentans.</title>
        <authorList>
            <person name="Zeng X."/>
            <person name="Shao Z."/>
        </authorList>
    </citation>
    <scope>NUCLEOTIDE SEQUENCE [LARGE SCALE GENOMIC DNA]</scope>
    <source>
        <strain evidence="3 4">DY22613</strain>
    </source>
</reference>
<comment type="catalytic activity">
    <reaction evidence="2">
        <text>a D-aminoacyl-tRNA + H2O = a tRNA + a D-alpha-amino acid + H(+)</text>
        <dbReference type="Rhea" id="RHEA:13953"/>
        <dbReference type="Rhea" id="RHEA-COMP:10123"/>
        <dbReference type="Rhea" id="RHEA-COMP:10124"/>
        <dbReference type="ChEBI" id="CHEBI:15377"/>
        <dbReference type="ChEBI" id="CHEBI:15378"/>
        <dbReference type="ChEBI" id="CHEBI:59871"/>
        <dbReference type="ChEBI" id="CHEBI:78442"/>
        <dbReference type="ChEBI" id="CHEBI:79333"/>
        <dbReference type="EC" id="3.1.1.96"/>
    </reaction>
</comment>
<evidence type="ECO:0000313" key="3">
    <source>
        <dbReference type="EMBL" id="AZR73090.1"/>
    </source>
</evidence>
<dbReference type="PANTHER" id="PTHR10472">
    <property type="entry name" value="D-TYROSYL-TRNA TYR DEACYLASE"/>
    <property type="match status" value="1"/>
</dbReference>
<dbReference type="RefSeq" id="WP_127016423.1">
    <property type="nucleotide sequence ID" value="NZ_CP016379.1"/>
</dbReference>
<comment type="catalytic activity">
    <reaction evidence="2">
        <text>glycyl-tRNA(Ala) + H2O = tRNA(Ala) + glycine + H(+)</text>
        <dbReference type="Rhea" id="RHEA:53744"/>
        <dbReference type="Rhea" id="RHEA-COMP:9657"/>
        <dbReference type="Rhea" id="RHEA-COMP:13640"/>
        <dbReference type="ChEBI" id="CHEBI:15377"/>
        <dbReference type="ChEBI" id="CHEBI:15378"/>
        <dbReference type="ChEBI" id="CHEBI:57305"/>
        <dbReference type="ChEBI" id="CHEBI:78442"/>
        <dbReference type="ChEBI" id="CHEBI:78522"/>
    </reaction>
</comment>
<dbReference type="EMBL" id="CP016379">
    <property type="protein sequence ID" value="AZR73090.1"/>
    <property type="molecule type" value="Genomic_DNA"/>
</dbReference>
<dbReference type="InterPro" id="IPR003732">
    <property type="entry name" value="Daa-tRNA_deacyls_DTD"/>
</dbReference>
<dbReference type="InterPro" id="IPR023509">
    <property type="entry name" value="DTD-like_sf"/>
</dbReference>
<dbReference type="GO" id="GO:0005737">
    <property type="term" value="C:cytoplasm"/>
    <property type="evidence" value="ECO:0007669"/>
    <property type="project" value="UniProtKB-SubCell"/>
</dbReference>
<dbReference type="PANTHER" id="PTHR10472:SF5">
    <property type="entry name" value="D-AMINOACYL-TRNA DEACYLASE 1"/>
    <property type="match status" value="1"/>
</dbReference>
<comment type="function">
    <text evidence="2">An aminoacyl-tRNA editing enzyme that deacylates mischarged D-aminoacyl-tRNAs. Also deacylates mischarged glycyl-tRNA(Ala), protecting cells against glycine mischarging by AlaRS. Acts via tRNA-based rather than protein-based catalysis; rejects L-amino acids rather than detecting D-amino acids in the active site. By recycling D-aminoacyl-tRNA to D-amino acids and free tRNA molecules, this enzyme counteracts the toxicity associated with the formation of D-aminoacyl-tRNA entities in vivo and helps enforce protein L-homochirality.</text>
</comment>
<dbReference type="Proteomes" id="UP000267250">
    <property type="component" value="Chromosome"/>
</dbReference>
<name>A0A3Q9HQ73_9FIRM</name>
<evidence type="ECO:0000256" key="2">
    <source>
        <dbReference type="HAMAP-Rule" id="MF_00518"/>
    </source>
</evidence>
<dbReference type="GO" id="GO:0106026">
    <property type="term" value="F:Gly-tRNA(Ala) deacylase activity"/>
    <property type="evidence" value="ECO:0007669"/>
    <property type="project" value="UniProtKB-UniRule"/>
</dbReference>
<organism evidence="3 4">
    <name type="scientific">Anoxybacter fermentans</name>
    <dbReference type="NCBI Taxonomy" id="1323375"/>
    <lineage>
        <taxon>Bacteria</taxon>
        <taxon>Bacillati</taxon>
        <taxon>Bacillota</taxon>
        <taxon>Clostridia</taxon>
        <taxon>Halanaerobiales</taxon>
        <taxon>Anoxybacter</taxon>
    </lineage>
</organism>
<dbReference type="OrthoDB" id="9801395at2"/>
<evidence type="ECO:0000313" key="4">
    <source>
        <dbReference type="Proteomes" id="UP000267250"/>
    </source>
</evidence>
<dbReference type="AlphaFoldDB" id="A0A3Q9HQ73"/>
<dbReference type="GO" id="GO:0043908">
    <property type="term" value="F:Ser(Gly)-tRNA(Ala) hydrolase activity"/>
    <property type="evidence" value="ECO:0007669"/>
    <property type="project" value="UniProtKB-UniRule"/>
</dbReference>
<keyword evidence="2" id="KW-0694">RNA-binding</keyword>
<comment type="similarity">
    <text evidence="1 2">Belongs to the DTD family.</text>
</comment>
<dbReference type="KEGG" id="aft:BBF96_06650"/>
<keyword evidence="4" id="KW-1185">Reference proteome</keyword>
<dbReference type="FunFam" id="3.50.80.10:FF:000001">
    <property type="entry name" value="D-aminoacyl-tRNA deacylase"/>
    <property type="match status" value="1"/>
</dbReference>
<dbReference type="CDD" id="cd00563">
    <property type="entry name" value="Dtyr_deacylase"/>
    <property type="match status" value="1"/>
</dbReference>
<accession>A0A3Q9HQ73</accession>
<keyword evidence="2" id="KW-0820">tRNA-binding</keyword>
<feature type="short sequence motif" description="Gly-cisPro motif, important for rejection of L-amino acids" evidence="2">
    <location>
        <begin position="137"/>
        <end position="138"/>
    </location>
</feature>
<dbReference type="GO" id="GO:0000049">
    <property type="term" value="F:tRNA binding"/>
    <property type="evidence" value="ECO:0007669"/>
    <property type="project" value="UniProtKB-UniRule"/>
</dbReference>
<sequence>MRAVVQRVLRGSVTVEGKVVGKIGPGLVILLGIGQDDGPEDIKYLAEKIVNLRIFEDENGKMNLSALDKGLELLVISQFTLYGDCRKGRRPSFTQAASPKDAEALYKQFVEEISKYGLKVETGQFQAMMDVELVNTGPVTMLLDSKRIF</sequence>
<gene>
    <name evidence="2" type="primary">dtd</name>
    <name evidence="3" type="ORF">BBF96_06650</name>
</gene>
<dbReference type="Pfam" id="PF02580">
    <property type="entry name" value="Tyr_Deacylase"/>
    <property type="match status" value="1"/>
</dbReference>
<comment type="subunit">
    <text evidence="2">Homodimer.</text>
</comment>
<dbReference type="GO" id="GO:0019478">
    <property type="term" value="P:D-amino acid catabolic process"/>
    <property type="evidence" value="ECO:0007669"/>
    <property type="project" value="UniProtKB-UniRule"/>
</dbReference>
<dbReference type="Gene3D" id="3.50.80.10">
    <property type="entry name" value="D-tyrosyl-tRNA(Tyr) deacylase"/>
    <property type="match status" value="1"/>
</dbReference>
<proteinExistence type="inferred from homology"/>
<evidence type="ECO:0000256" key="1">
    <source>
        <dbReference type="ARBA" id="ARBA00009673"/>
    </source>
</evidence>
<keyword evidence="2" id="KW-0378">Hydrolase</keyword>
<dbReference type="EC" id="3.1.1.96" evidence="2"/>
<comment type="subcellular location">
    <subcellularLocation>
        <location evidence="2">Cytoplasm</location>
    </subcellularLocation>
</comment>